<evidence type="ECO:0000256" key="4">
    <source>
        <dbReference type="ARBA" id="ARBA00023157"/>
    </source>
</evidence>
<comment type="subcellular location">
    <subcellularLocation>
        <location evidence="1">Cell envelope</location>
    </subcellularLocation>
</comment>
<name>A0ABW7H1Q5_9BURK</name>
<dbReference type="SUPFAM" id="SSF52833">
    <property type="entry name" value="Thioredoxin-like"/>
    <property type="match status" value="1"/>
</dbReference>
<keyword evidence="4" id="KW-1015">Disulfide bond</keyword>
<keyword evidence="8" id="KW-1185">Reference proteome</keyword>
<comment type="caution">
    <text evidence="7">The sequence shown here is derived from an EMBL/GenBank/DDBJ whole genome shotgun (WGS) entry which is preliminary data.</text>
</comment>
<dbReference type="Pfam" id="PF08534">
    <property type="entry name" value="Redoxin"/>
    <property type="match status" value="1"/>
</dbReference>
<dbReference type="RefSeq" id="WP_394386130.1">
    <property type="nucleotide sequence ID" value="NZ_JBIGIB010000004.1"/>
</dbReference>
<protein>
    <submittedName>
        <fullName evidence="7">DsbE family thiol:disulfide interchange protein</fullName>
    </submittedName>
</protein>
<keyword evidence="5" id="KW-0676">Redox-active center</keyword>
<evidence type="ECO:0000256" key="5">
    <source>
        <dbReference type="ARBA" id="ARBA00023284"/>
    </source>
</evidence>
<evidence type="ECO:0000313" key="7">
    <source>
        <dbReference type="EMBL" id="MFG6468163.1"/>
    </source>
</evidence>
<evidence type="ECO:0000256" key="2">
    <source>
        <dbReference type="ARBA" id="ARBA00007758"/>
    </source>
</evidence>
<evidence type="ECO:0000256" key="1">
    <source>
        <dbReference type="ARBA" id="ARBA00004196"/>
    </source>
</evidence>
<dbReference type="NCBIfam" id="TIGR00385">
    <property type="entry name" value="dsbE"/>
    <property type="match status" value="1"/>
</dbReference>
<dbReference type="InterPro" id="IPR013766">
    <property type="entry name" value="Thioredoxin_domain"/>
</dbReference>
<dbReference type="PROSITE" id="PS51352">
    <property type="entry name" value="THIOREDOXIN_2"/>
    <property type="match status" value="1"/>
</dbReference>
<dbReference type="InterPro" id="IPR036249">
    <property type="entry name" value="Thioredoxin-like_sf"/>
</dbReference>
<evidence type="ECO:0000259" key="6">
    <source>
        <dbReference type="PROSITE" id="PS51352"/>
    </source>
</evidence>
<dbReference type="InterPro" id="IPR017937">
    <property type="entry name" value="Thioredoxin_CS"/>
</dbReference>
<dbReference type="InterPro" id="IPR050553">
    <property type="entry name" value="Thioredoxin_ResA/DsbE_sf"/>
</dbReference>
<organism evidence="7 8">
    <name type="scientific">Pelomonas baiyunensis</name>
    <dbReference type="NCBI Taxonomy" id="3299026"/>
    <lineage>
        <taxon>Bacteria</taxon>
        <taxon>Pseudomonadati</taxon>
        <taxon>Pseudomonadota</taxon>
        <taxon>Betaproteobacteria</taxon>
        <taxon>Burkholderiales</taxon>
        <taxon>Sphaerotilaceae</taxon>
        <taxon>Roseateles</taxon>
    </lineage>
</organism>
<dbReference type="PANTHER" id="PTHR42852:SF6">
    <property type="entry name" value="THIOL:DISULFIDE INTERCHANGE PROTEIN DSBE"/>
    <property type="match status" value="1"/>
</dbReference>
<gene>
    <name evidence="7" type="ORF">ACG01O_16170</name>
</gene>
<accession>A0ABW7H1Q5</accession>
<dbReference type="EMBL" id="JBIGIB010000004">
    <property type="protein sequence ID" value="MFG6468163.1"/>
    <property type="molecule type" value="Genomic_DNA"/>
</dbReference>
<keyword evidence="3" id="KW-0201">Cytochrome c-type biogenesis</keyword>
<dbReference type="PROSITE" id="PS00194">
    <property type="entry name" value="THIOREDOXIN_1"/>
    <property type="match status" value="1"/>
</dbReference>
<comment type="similarity">
    <text evidence="2">Belongs to the thioredoxin family. DsbE subfamily.</text>
</comment>
<dbReference type="PANTHER" id="PTHR42852">
    <property type="entry name" value="THIOL:DISULFIDE INTERCHANGE PROTEIN DSBE"/>
    <property type="match status" value="1"/>
</dbReference>
<dbReference type="InterPro" id="IPR004799">
    <property type="entry name" value="Periplasmic_diS_OxRdtase_DsbE"/>
</dbReference>
<sequence>MSATPRRLWPVLLPLAAFGSLVAVLAVGLNRDPREVPSPLIGKPAPPLMLPQLDNPGAQVSGEALKGRVWLLNVWASWCGACREEHPELVAFARRQSVPVYGLDYKDTRPQGQDWLRRLGNPYVASAFDELGRAGLDWGVYGVPETFVIDARGVVRHKHIGPLTAQVLKERIEPLLARLATEATGAAP</sequence>
<dbReference type="CDD" id="cd03010">
    <property type="entry name" value="TlpA_like_DsbE"/>
    <property type="match status" value="1"/>
</dbReference>
<dbReference type="Proteomes" id="UP001606303">
    <property type="component" value="Unassembled WGS sequence"/>
</dbReference>
<proteinExistence type="inferred from homology"/>
<evidence type="ECO:0000256" key="3">
    <source>
        <dbReference type="ARBA" id="ARBA00022748"/>
    </source>
</evidence>
<dbReference type="InterPro" id="IPR013740">
    <property type="entry name" value="Redoxin"/>
</dbReference>
<feature type="domain" description="Thioredoxin" evidence="6">
    <location>
        <begin position="39"/>
        <end position="177"/>
    </location>
</feature>
<dbReference type="Gene3D" id="3.40.30.10">
    <property type="entry name" value="Glutaredoxin"/>
    <property type="match status" value="1"/>
</dbReference>
<evidence type="ECO:0000313" key="8">
    <source>
        <dbReference type="Proteomes" id="UP001606303"/>
    </source>
</evidence>
<reference evidence="7 8" key="1">
    <citation type="submission" date="2024-08" db="EMBL/GenBank/DDBJ databases">
        <authorList>
            <person name="Lu H."/>
        </authorList>
    </citation>
    <scope>NUCLEOTIDE SEQUENCE [LARGE SCALE GENOMIC DNA]</scope>
    <source>
        <strain evidence="7 8">BYS87W</strain>
    </source>
</reference>